<feature type="domain" description="Nodulin-like" evidence="7">
    <location>
        <begin position="18"/>
        <end position="263"/>
    </location>
</feature>
<evidence type="ECO:0000259" key="7">
    <source>
        <dbReference type="Pfam" id="PF06813"/>
    </source>
</evidence>
<feature type="transmembrane region" description="Helical" evidence="6">
    <location>
        <begin position="212"/>
        <end position="233"/>
    </location>
</feature>
<feature type="transmembrane region" description="Helical" evidence="6">
    <location>
        <begin position="83"/>
        <end position="101"/>
    </location>
</feature>
<comment type="subcellular location">
    <subcellularLocation>
        <location evidence="1">Membrane</location>
        <topology evidence="1">Multi-pass membrane protein</topology>
    </subcellularLocation>
</comment>
<reference evidence="10" key="1">
    <citation type="submission" date="2025-08" db="UniProtKB">
        <authorList>
            <consortium name="RefSeq"/>
        </authorList>
    </citation>
    <scope>IDENTIFICATION</scope>
</reference>
<protein>
    <submittedName>
        <fullName evidence="10">Uncharacterized protein LOC120266603</fullName>
    </submittedName>
</protein>
<sequence>MLGPRDARSLTVQVIHGRWFMVFASFLIMSAAGATYIFAIYSKDIKTILGYDQETLNTLAFFKDLGANVGIISGFVGEIAPPWVVLSIGAIMNLVGYLMIYLSLTGRIEQPRFWLMCLFIAVGANSQTFSNTGVLVTCVKNFPESRGIILGLLKGFVGLSGAIFTQLYLAFYGNDSKSLVLLIAWLPAAISVVFVHTIRVMKVVRQANEFKVFCYFLYISLVLASYLMIMIIIEKKFIFTRTEYSASAAAIVFLLFLPLFIVIREEFILWKQTRTNPTLVQITTTSPATSSQPVPTSTSTTTSTNSTTSMKLNLRSIITTFKPPKRGEDYSILQALFSIDMLIIFFATICGIGGVLTAVDNLSQIGESLGYPPRSISTFISLTSIWNYMGRVTAGFTSEILLSKYKFPRPMMFSIVLLLSCSGHLLIAFGVPGSLYAASVIMGFSLGAQMPLIFSIISELFGLKYFATFYNFGGLASPLASYILNVRITGHLYDIQAAKQRSETKTCIGVECFKLSFLIVTALTLVGALVLMVLVWRTRDFYRGDIYAKFREKRMQDEVEMMESEKGEIK</sequence>
<gene>
    <name evidence="10" type="primary">LOC120266603</name>
</gene>
<evidence type="ECO:0000256" key="5">
    <source>
        <dbReference type="SAM" id="MobiDB-lite"/>
    </source>
</evidence>
<dbReference type="Pfam" id="PF06813">
    <property type="entry name" value="Nodulin-like"/>
    <property type="match status" value="1"/>
</dbReference>
<evidence type="ECO:0000256" key="6">
    <source>
        <dbReference type="SAM" id="Phobius"/>
    </source>
</evidence>
<feature type="transmembrane region" description="Helical" evidence="6">
    <location>
        <begin position="20"/>
        <end position="41"/>
    </location>
</feature>
<feature type="transmembrane region" description="Helical" evidence="6">
    <location>
        <begin position="335"/>
        <end position="359"/>
    </location>
</feature>
<dbReference type="AlphaFoldDB" id="A0AB40BRW4"/>
<name>A0AB40BRW4_DIOCR</name>
<feature type="region of interest" description="Disordered" evidence="5">
    <location>
        <begin position="284"/>
        <end position="306"/>
    </location>
</feature>
<evidence type="ECO:0000259" key="8">
    <source>
        <dbReference type="Pfam" id="PF23262"/>
    </source>
</evidence>
<feature type="transmembrane region" description="Helical" evidence="6">
    <location>
        <begin position="465"/>
        <end position="484"/>
    </location>
</feature>
<keyword evidence="3 6" id="KW-1133">Transmembrane helix</keyword>
<dbReference type="GeneID" id="120266603"/>
<dbReference type="InterPro" id="IPR056555">
    <property type="entry name" value="NFD4_C"/>
</dbReference>
<dbReference type="Pfam" id="PF23262">
    <property type="entry name" value="NFD4_C"/>
    <property type="match status" value="1"/>
</dbReference>
<dbReference type="RefSeq" id="XP_039130177.1">
    <property type="nucleotide sequence ID" value="XM_039274243.1"/>
</dbReference>
<feature type="transmembrane region" description="Helical" evidence="6">
    <location>
        <begin position="515"/>
        <end position="536"/>
    </location>
</feature>
<evidence type="ECO:0000256" key="4">
    <source>
        <dbReference type="ARBA" id="ARBA00023136"/>
    </source>
</evidence>
<dbReference type="Proteomes" id="UP001515500">
    <property type="component" value="Chromosome 8"/>
</dbReference>
<feature type="transmembrane region" description="Helical" evidence="6">
    <location>
        <begin position="179"/>
        <end position="200"/>
    </location>
</feature>
<dbReference type="CDD" id="cd17354">
    <property type="entry name" value="MFS_Mch1p_like"/>
    <property type="match status" value="1"/>
</dbReference>
<dbReference type="InterPro" id="IPR010658">
    <property type="entry name" value="Nodulin-like"/>
</dbReference>
<keyword evidence="2 6" id="KW-0812">Transmembrane</keyword>
<feature type="transmembrane region" description="Helical" evidence="6">
    <location>
        <begin position="410"/>
        <end position="429"/>
    </location>
</feature>
<evidence type="ECO:0000256" key="2">
    <source>
        <dbReference type="ARBA" id="ARBA00022692"/>
    </source>
</evidence>
<evidence type="ECO:0000313" key="10">
    <source>
        <dbReference type="RefSeq" id="XP_039130177.1"/>
    </source>
</evidence>
<dbReference type="InterPro" id="IPR036259">
    <property type="entry name" value="MFS_trans_sf"/>
</dbReference>
<dbReference type="Gene3D" id="1.20.1250.20">
    <property type="entry name" value="MFS general substrate transporter like domains"/>
    <property type="match status" value="1"/>
</dbReference>
<accession>A0AB40BRW4</accession>
<dbReference type="PANTHER" id="PTHR21576:SF84">
    <property type="entry name" value="FAMILY PROTEIN, PUTATIVE, EXPRESSED-RELATED"/>
    <property type="match status" value="1"/>
</dbReference>
<proteinExistence type="predicted"/>
<evidence type="ECO:0000256" key="1">
    <source>
        <dbReference type="ARBA" id="ARBA00004141"/>
    </source>
</evidence>
<keyword evidence="4 6" id="KW-0472">Membrane</keyword>
<evidence type="ECO:0000256" key="3">
    <source>
        <dbReference type="ARBA" id="ARBA00022989"/>
    </source>
</evidence>
<evidence type="ECO:0000313" key="9">
    <source>
        <dbReference type="Proteomes" id="UP001515500"/>
    </source>
</evidence>
<dbReference type="PANTHER" id="PTHR21576">
    <property type="entry name" value="UNCHARACTERIZED NODULIN-LIKE PROTEIN"/>
    <property type="match status" value="1"/>
</dbReference>
<organism evidence="9 10">
    <name type="scientific">Dioscorea cayennensis subsp. rotundata</name>
    <name type="common">White Guinea yam</name>
    <name type="synonym">Dioscorea rotundata</name>
    <dbReference type="NCBI Taxonomy" id="55577"/>
    <lineage>
        <taxon>Eukaryota</taxon>
        <taxon>Viridiplantae</taxon>
        <taxon>Streptophyta</taxon>
        <taxon>Embryophyta</taxon>
        <taxon>Tracheophyta</taxon>
        <taxon>Spermatophyta</taxon>
        <taxon>Magnoliopsida</taxon>
        <taxon>Liliopsida</taxon>
        <taxon>Dioscoreales</taxon>
        <taxon>Dioscoreaceae</taxon>
        <taxon>Dioscorea</taxon>
    </lineage>
</organism>
<feature type="transmembrane region" description="Helical" evidence="6">
    <location>
        <begin position="245"/>
        <end position="263"/>
    </location>
</feature>
<dbReference type="GO" id="GO:0016020">
    <property type="term" value="C:membrane"/>
    <property type="evidence" value="ECO:0007669"/>
    <property type="project" value="UniProtKB-SubCell"/>
</dbReference>
<dbReference type="SUPFAM" id="SSF103473">
    <property type="entry name" value="MFS general substrate transporter"/>
    <property type="match status" value="1"/>
</dbReference>
<keyword evidence="9" id="KW-1185">Reference proteome</keyword>
<feature type="transmembrane region" description="Helical" evidence="6">
    <location>
        <begin position="435"/>
        <end position="458"/>
    </location>
</feature>
<feature type="domain" description="NFD4 C-terminal" evidence="8">
    <location>
        <begin position="338"/>
        <end position="542"/>
    </location>
</feature>
<feature type="transmembrane region" description="Helical" evidence="6">
    <location>
        <begin position="148"/>
        <end position="173"/>
    </location>
</feature>